<gene>
    <name evidence="6" type="ORF">BSAL_86125</name>
</gene>
<evidence type="ECO:0000256" key="3">
    <source>
        <dbReference type="ARBA" id="ARBA00022989"/>
    </source>
</evidence>
<sequence>MKVKDRASIISSLPTPPTASLLAAVPMMYSQRQPSSATSYSRGGGRNSSSSTHSLRNRSRVCIVAAVLLISVTLASIYMVIVNSGQVKVNDAHDHRSSSLVASLRSRRISSLSSSSVVESSSGVDSILAPVYVAPSSSWAATPQQQKKHLASALDSFASIVAYPTTVDAALPSLPVSLQPQQHQRTSLLSLSLVCVAVNPSKEQSSLYDYAFYKRFHHNPPRTNLALLTKEARFVPELSSSPLILEYASEAASQQQQQQQEDNNGAETVAAPPPQQAPLSLVETSAAEWLQAVIHASPCHSLDAKNRRRRPVILVTKCRDQPKRAWEHVAYHTLIGVDRIIMLDVSSNVRPVVPPLDVYLRPWTRVTANPLPAAASSRDDGPRADGAASGAGGGRGILEIVPSYRYLGGGAAADGGGGDVNNKIFVDVEDAALATTLFFADVRKRLQVSHPDALVLCLEDVNDYFLITAASTAARKSSTATTAVAGSANSSSHHHEQLCVADIFDDIVAAAAAPSTTTPTHDDKQQLQQQPSPVTPTVTFPKVLVATEALYDNSRTPFEFTQFAAGESLRMMDDMLHYIRKSSATAPPSSTKVASSSPLGSVVESIGILSVASRLPAAVGGGAASVHDIVLPDGTRWSKILEPGDASGGQQHAPSAKLSSLSEAALKARVIRIAETQQAAMERHIDHCYRSPKTAANTKSLASSTLSEFDSSRVHPVKPASLEGSLTDDLPIPNSLKRNGFLTTHRLLLKLMKYPTDGRRERTFALQSGGMAIGVVPQIQNMLARFVTYGGTSNGGGDQQSAPSAHEITNENLVSGVVRLVPEELLITSLNTTHLDRVLTNLFGFPSFGGGGREMKATTTGAAAGKTVCPSLRPGGAQHQSPSSNSQRNVTFCVVVRNRAKLTVEWVLYHKLLGVGRFLVVDDGSTDSLRRDLAPLVQRGIVEMIDADDGSGIYRFREHVVKGPLLAGYGTCIDRELRRAAVERHAAATWVGLVDSDEFLVLPTGECIPELVARVLATRSSDAKTVVGAIAFSWRNVAPLNNDIFDASPTQFHRTGFSRGTSDRIQRVKVIVDSSLAESMDTAHRVNLKDGAVTMFPNGKTMPGPGWYSGANADTEAQGVILHYHARSLSSWLQRYLDGFADNNNHQWGFDINTYFGRWFADTAKTVYQ</sequence>
<feature type="region of interest" description="Disordered" evidence="4">
    <location>
        <begin position="705"/>
        <end position="727"/>
    </location>
</feature>
<protein>
    <submittedName>
        <fullName evidence="6">Glycosyltransferase family 2, putative</fullName>
    </submittedName>
</protein>
<feature type="region of interest" description="Disordered" evidence="4">
    <location>
        <begin position="514"/>
        <end position="535"/>
    </location>
</feature>
<dbReference type="OrthoDB" id="2526284at2759"/>
<dbReference type="GO" id="GO:0005737">
    <property type="term" value="C:cytoplasm"/>
    <property type="evidence" value="ECO:0007669"/>
    <property type="project" value="TreeGrafter"/>
</dbReference>
<keyword evidence="5" id="KW-0472">Membrane</keyword>
<dbReference type="GO" id="GO:0016757">
    <property type="term" value="F:glycosyltransferase activity"/>
    <property type="evidence" value="ECO:0007669"/>
    <property type="project" value="TreeGrafter"/>
</dbReference>
<keyword evidence="7" id="KW-1185">Reference proteome</keyword>
<feature type="transmembrane region" description="Helical" evidence="5">
    <location>
        <begin position="61"/>
        <end position="81"/>
    </location>
</feature>
<accession>A0A0S4J7K3</accession>
<feature type="non-terminal residue" evidence="6">
    <location>
        <position position="1169"/>
    </location>
</feature>
<evidence type="ECO:0000256" key="5">
    <source>
        <dbReference type="SAM" id="Phobius"/>
    </source>
</evidence>
<feature type="region of interest" description="Disordered" evidence="4">
    <location>
        <begin position="33"/>
        <end position="53"/>
    </location>
</feature>
<feature type="compositionally biased region" description="Polar residues" evidence="4">
    <location>
        <begin position="526"/>
        <end position="535"/>
    </location>
</feature>
<reference evidence="7" key="1">
    <citation type="submission" date="2015-09" db="EMBL/GenBank/DDBJ databases">
        <authorList>
            <consortium name="Pathogen Informatics"/>
        </authorList>
    </citation>
    <scope>NUCLEOTIDE SEQUENCE [LARGE SCALE GENOMIC DNA]</scope>
    <source>
        <strain evidence="7">Lake Konstanz</strain>
    </source>
</reference>
<dbReference type="Pfam" id="PF13704">
    <property type="entry name" value="Glyco_tranf_2_4"/>
    <property type="match status" value="1"/>
</dbReference>
<feature type="region of interest" description="Disordered" evidence="4">
    <location>
        <begin position="250"/>
        <end position="276"/>
    </location>
</feature>
<organism evidence="6 7">
    <name type="scientific">Bodo saltans</name>
    <name type="common">Flagellated protozoan</name>
    <dbReference type="NCBI Taxonomy" id="75058"/>
    <lineage>
        <taxon>Eukaryota</taxon>
        <taxon>Discoba</taxon>
        <taxon>Euglenozoa</taxon>
        <taxon>Kinetoplastea</taxon>
        <taxon>Metakinetoplastina</taxon>
        <taxon>Eubodonida</taxon>
        <taxon>Bodonidae</taxon>
        <taxon>Bodo</taxon>
    </lineage>
</organism>
<evidence type="ECO:0000256" key="1">
    <source>
        <dbReference type="ARBA" id="ARBA00004167"/>
    </source>
</evidence>
<evidence type="ECO:0000256" key="2">
    <source>
        <dbReference type="ARBA" id="ARBA00022692"/>
    </source>
</evidence>
<keyword evidence="3 5" id="KW-1133">Transmembrane helix</keyword>
<dbReference type="PANTHER" id="PTHR21461">
    <property type="entry name" value="GLYCOSYLTRANSFERASE FAMILY 92 PROTEIN"/>
    <property type="match status" value="1"/>
</dbReference>
<name>A0A0S4J7K3_BODSA</name>
<evidence type="ECO:0000256" key="4">
    <source>
        <dbReference type="SAM" id="MobiDB-lite"/>
    </source>
</evidence>
<dbReference type="EMBL" id="CYKH01001038">
    <property type="protein sequence ID" value="CUG79518.1"/>
    <property type="molecule type" value="Genomic_DNA"/>
</dbReference>
<keyword evidence="2 5" id="KW-0812">Transmembrane</keyword>
<dbReference type="AlphaFoldDB" id="A0A0S4J7K3"/>
<dbReference type="PANTHER" id="PTHR21461:SF69">
    <property type="entry name" value="GLYCOSYLTRANSFERASE FAMILY 92 PROTEIN"/>
    <property type="match status" value="1"/>
</dbReference>
<dbReference type="Proteomes" id="UP000051952">
    <property type="component" value="Unassembled WGS sequence"/>
</dbReference>
<comment type="subcellular location">
    <subcellularLocation>
        <location evidence="1">Membrane</location>
        <topology evidence="1">Single-pass membrane protein</topology>
    </subcellularLocation>
</comment>
<proteinExistence type="predicted"/>
<evidence type="ECO:0000313" key="7">
    <source>
        <dbReference type="Proteomes" id="UP000051952"/>
    </source>
</evidence>
<evidence type="ECO:0000313" key="6">
    <source>
        <dbReference type="EMBL" id="CUG79518.1"/>
    </source>
</evidence>
<feature type="region of interest" description="Disordered" evidence="4">
    <location>
        <begin position="371"/>
        <end position="390"/>
    </location>
</feature>
<keyword evidence="6" id="KW-0808">Transferase</keyword>
<dbReference type="VEuPathDB" id="TriTrypDB:BSAL_86125"/>
<dbReference type="GO" id="GO:0016020">
    <property type="term" value="C:membrane"/>
    <property type="evidence" value="ECO:0007669"/>
    <property type="project" value="UniProtKB-SubCell"/>
</dbReference>